<dbReference type="PRINTS" id="PR00625">
    <property type="entry name" value="JDOMAIN"/>
</dbReference>
<dbReference type="GO" id="GO:0005524">
    <property type="term" value="F:ATP binding"/>
    <property type="evidence" value="ECO:0007669"/>
    <property type="project" value="InterPro"/>
</dbReference>
<keyword evidence="3 6" id="KW-0863">Zinc-finger</keyword>
<keyword evidence="8" id="KW-0472">Membrane</keyword>
<dbReference type="GO" id="GO:0042026">
    <property type="term" value="P:protein refolding"/>
    <property type="evidence" value="ECO:0007669"/>
    <property type="project" value="TreeGrafter"/>
</dbReference>
<dbReference type="CDD" id="cd06257">
    <property type="entry name" value="DnaJ"/>
    <property type="match status" value="1"/>
</dbReference>
<dbReference type="PANTHER" id="PTHR43096:SF26">
    <property type="entry name" value="CR-TYPE DOMAIN-CONTAINING PROTEIN"/>
    <property type="match status" value="1"/>
</dbReference>
<dbReference type="PANTHER" id="PTHR43096">
    <property type="entry name" value="DNAJ HOMOLOG 1, MITOCHONDRIAL-RELATED"/>
    <property type="match status" value="1"/>
</dbReference>
<dbReference type="PROSITE" id="PS51188">
    <property type="entry name" value="ZF_CR"/>
    <property type="match status" value="1"/>
</dbReference>
<dbReference type="InterPro" id="IPR018253">
    <property type="entry name" value="DnaJ_domain_CS"/>
</dbReference>
<dbReference type="FunFam" id="2.10.230.10:FF:000002">
    <property type="entry name" value="Molecular chaperone DnaJ"/>
    <property type="match status" value="1"/>
</dbReference>
<dbReference type="InterPro" id="IPR012724">
    <property type="entry name" value="DnaJ"/>
</dbReference>
<dbReference type="Pfam" id="PF00684">
    <property type="entry name" value="DnaJ_CXXCXGXG"/>
    <property type="match status" value="1"/>
</dbReference>
<evidence type="ECO:0000313" key="12">
    <source>
        <dbReference type="Proteomes" id="UP001180020"/>
    </source>
</evidence>
<evidence type="ECO:0000256" key="5">
    <source>
        <dbReference type="ARBA" id="ARBA00023186"/>
    </source>
</evidence>
<evidence type="ECO:0000256" key="2">
    <source>
        <dbReference type="ARBA" id="ARBA00022737"/>
    </source>
</evidence>
<dbReference type="HAMAP" id="MF_01152">
    <property type="entry name" value="DnaJ"/>
    <property type="match status" value="1"/>
</dbReference>
<dbReference type="NCBIfam" id="TIGR02349">
    <property type="entry name" value="DnaJ_bact"/>
    <property type="match status" value="1"/>
</dbReference>
<keyword evidence="12" id="KW-1185">Reference proteome</keyword>
<dbReference type="Proteomes" id="UP001180020">
    <property type="component" value="Unassembled WGS sequence"/>
</dbReference>
<evidence type="ECO:0000256" key="1">
    <source>
        <dbReference type="ARBA" id="ARBA00022723"/>
    </source>
</evidence>
<comment type="caution">
    <text evidence="11">The sequence shown here is derived from an EMBL/GenBank/DDBJ whole genome shotgun (WGS) entry which is preliminary data.</text>
</comment>
<dbReference type="InterPro" id="IPR001305">
    <property type="entry name" value="HSP_DnaJ_Cys-rich_dom"/>
</dbReference>
<evidence type="ECO:0000256" key="3">
    <source>
        <dbReference type="ARBA" id="ARBA00022771"/>
    </source>
</evidence>
<accession>A0AAV9DMS0</accession>
<dbReference type="SUPFAM" id="SSF57938">
    <property type="entry name" value="DnaJ/Hsp40 cysteine-rich domain"/>
    <property type="match status" value="1"/>
</dbReference>
<evidence type="ECO:0000259" key="10">
    <source>
        <dbReference type="PROSITE" id="PS51188"/>
    </source>
</evidence>
<evidence type="ECO:0000256" key="6">
    <source>
        <dbReference type="PROSITE-ProRule" id="PRU00546"/>
    </source>
</evidence>
<keyword evidence="8" id="KW-1133">Transmembrane helix</keyword>
<dbReference type="InterPro" id="IPR036410">
    <property type="entry name" value="HSP_DnaJ_Cys-rich_dom_sf"/>
</dbReference>
<dbReference type="Gene3D" id="2.60.260.20">
    <property type="entry name" value="Urease metallochaperone UreE, N-terminal domain"/>
    <property type="match status" value="2"/>
</dbReference>
<dbReference type="GO" id="GO:0009408">
    <property type="term" value="P:response to heat"/>
    <property type="evidence" value="ECO:0007669"/>
    <property type="project" value="InterPro"/>
</dbReference>
<dbReference type="GO" id="GO:0008270">
    <property type="term" value="F:zinc ion binding"/>
    <property type="evidence" value="ECO:0007669"/>
    <property type="project" value="UniProtKB-KW"/>
</dbReference>
<keyword evidence="4 6" id="KW-0862">Zinc</keyword>
<evidence type="ECO:0000256" key="7">
    <source>
        <dbReference type="SAM" id="MobiDB-lite"/>
    </source>
</evidence>
<dbReference type="GO" id="GO:0009535">
    <property type="term" value="C:chloroplast thylakoid membrane"/>
    <property type="evidence" value="ECO:0007669"/>
    <property type="project" value="TreeGrafter"/>
</dbReference>
<dbReference type="GO" id="GO:0051082">
    <property type="term" value="F:unfolded protein binding"/>
    <property type="evidence" value="ECO:0007669"/>
    <property type="project" value="InterPro"/>
</dbReference>
<dbReference type="Pfam" id="PF00226">
    <property type="entry name" value="DnaJ"/>
    <property type="match status" value="1"/>
</dbReference>
<dbReference type="SMART" id="SM00271">
    <property type="entry name" value="DnaJ"/>
    <property type="match status" value="1"/>
</dbReference>
<keyword evidence="8" id="KW-0812">Transmembrane</keyword>
<evidence type="ECO:0000259" key="9">
    <source>
        <dbReference type="PROSITE" id="PS50076"/>
    </source>
</evidence>
<organism evidence="11 12">
    <name type="scientific">Acorus calamus</name>
    <name type="common">Sweet flag</name>
    <dbReference type="NCBI Taxonomy" id="4465"/>
    <lineage>
        <taxon>Eukaryota</taxon>
        <taxon>Viridiplantae</taxon>
        <taxon>Streptophyta</taxon>
        <taxon>Embryophyta</taxon>
        <taxon>Tracheophyta</taxon>
        <taxon>Spermatophyta</taxon>
        <taxon>Magnoliopsida</taxon>
        <taxon>Liliopsida</taxon>
        <taxon>Acoraceae</taxon>
        <taxon>Acorus</taxon>
    </lineage>
</organism>
<dbReference type="InterPro" id="IPR008971">
    <property type="entry name" value="HSP40/DnaJ_pept-bd"/>
</dbReference>
<dbReference type="Gene3D" id="1.10.287.110">
    <property type="entry name" value="DnaJ domain"/>
    <property type="match status" value="1"/>
</dbReference>
<feature type="domain" description="J" evidence="9">
    <location>
        <begin position="56"/>
        <end position="120"/>
    </location>
</feature>
<keyword evidence="2" id="KW-0677">Repeat</keyword>
<dbReference type="PROSITE" id="PS50076">
    <property type="entry name" value="DNAJ_2"/>
    <property type="match status" value="1"/>
</dbReference>
<reference evidence="11" key="1">
    <citation type="journal article" date="2023" name="Nat. Commun.">
        <title>Diploid and tetraploid genomes of Acorus and the evolution of monocots.</title>
        <authorList>
            <person name="Ma L."/>
            <person name="Liu K.W."/>
            <person name="Li Z."/>
            <person name="Hsiao Y.Y."/>
            <person name="Qi Y."/>
            <person name="Fu T."/>
            <person name="Tang G.D."/>
            <person name="Zhang D."/>
            <person name="Sun W.H."/>
            <person name="Liu D.K."/>
            <person name="Li Y."/>
            <person name="Chen G.Z."/>
            <person name="Liu X.D."/>
            <person name="Liao X.Y."/>
            <person name="Jiang Y.T."/>
            <person name="Yu X."/>
            <person name="Hao Y."/>
            <person name="Huang J."/>
            <person name="Zhao X.W."/>
            <person name="Ke S."/>
            <person name="Chen Y.Y."/>
            <person name="Wu W.L."/>
            <person name="Hsu J.L."/>
            <person name="Lin Y.F."/>
            <person name="Huang M.D."/>
            <person name="Li C.Y."/>
            <person name="Huang L."/>
            <person name="Wang Z.W."/>
            <person name="Zhao X."/>
            <person name="Zhong W.Y."/>
            <person name="Peng D.H."/>
            <person name="Ahmad S."/>
            <person name="Lan S."/>
            <person name="Zhang J.S."/>
            <person name="Tsai W.C."/>
            <person name="Van de Peer Y."/>
            <person name="Liu Z.J."/>
        </authorList>
    </citation>
    <scope>NUCLEOTIDE SEQUENCE</scope>
    <source>
        <strain evidence="11">CP</strain>
    </source>
</reference>
<proteinExistence type="inferred from homology"/>
<evidence type="ECO:0000313" key="11">
    <source>
        <dbReference type="EMBL" id="KAK1302206.1"/>
    </source>
</evidence>
<feature type="region of interest" description="Disordered" evidence="7">
    <location>
        <begin position="421"/>
        <end position="447"/>
    </location>
</feature>
<dbReference type="CDD" id="cd10747">
    <property type="entry name" value="DnaJ_C"/>
    <property type="match status" value="1"/>
</dbReference>
<keyword evidence="5" id="KW-0143">Chaperone</keyword>
<dbReference type="AlphaFoldDB" id="A0AAV9DMS0"/>
<dbReference type="InterPro" id="IPR001623">
    <property type="entry name" value="DnaJ_domain"/>
</dbReference>
<dbReference type="Gene3D" id="2.10.230.10">
    <property type="entry name" value="Heat shock protein DnaJ, cysteine-rich domain"/>
    <property type="match status" value="1"/>
</dbReference>
<reference evidence="11" key="2">
    <citation type="submission" date="2023-06" db="EMBL/GenBank/DDBJ databases">
        <authorList>
            <person name="Ma L."/>
            <person name="Liu K.-W."/>
            <person name="Li Z."/>
            <person name="Hsiao Y.-Y."/>
            <person name="Qi Y."/>
            <person name="Fu T."/>
            <person name="Tang G."/>
            <person name="Zhang D."/>
            <person name="Sun W.-H."/>
            <person name="Liu D.-K."/>
            <person name="Li Y."/>
            <person name="Chen G.-Z."/>
            <person name="Liu X.-D."/>
            <person name="Liao X.-Y."/>
            <person name="Jiang Y.-T."/>
            <person name="Yu X."/>
            <person name="Hao Y."/>
            <person name="Huang J."/>
            <person name="Zhao X.-W."/>
            <person name="Ke S."/>
            <person name="Chen Y.-Y."/>
            <person name="Wu W.-L."/>
            <person name="Hsu J.-L."/>
            <person name="Lin Y.-F."/>
            <person name="Huang M.-D."/>
            <person name="Li C.-Y."/>
            <person name="Huang L."/>
            <person name="Wang Z.-W."/>
            <person name="Zhao X."/>
            <person name="Zhong W.-Y."/>
            <person name="Peng D.-H."/>
            <person name="Ahmad S."/>
            <person name="Lan S."/>
            <person name="Zhang J.-S."/>
            <person name="Tsai W.-C."/>
            <person name="Van De Peer Y."/>
            <person name="Liu Z.-J."/>
        </authorList>
    </citation>
    <scope>NUCLEOTIDE SEQUENCE</scope>
    <source>
        <strain evidence="11">CP</strain>
        <tissue evidence="11">Leaves</tissue>
    </source>
</reference>
<gene>
    <name evidence="11" type="ORF">QJS10_CPB12g01360</name>
</gene>
<dbReference type="PROSITE" id="PS00636">
    <property type="entry name" value="DNAJ_1"/>
    <property type="match status" value="1"/>
</dbReference>
<dbReference type="CDD" id="cd10719">
    <property type="entry name" value="DnaJ_zf"/>
    <property type="match status" value="1"/>
</dbReference>
<dbReference type="GO" id="GO:0031072">
    <property type="term" value="F:heat shock protein binding"/>
    <property type="evidence" value="ECO:0007669"/>
    <property type="project" value="InterPro"/>
</dbReference>
<evidence type="ECO:0000256" key="8">
    <source>
        <dbReference type="SAM" id="Phobius"/>
    </source>
</evidence>
<sequence length="527" mass="58205">MFVLRPCPTNPNHLSIGLGSAASRFANPINRPAVLLSSRCAPRRTRRLVISAKGSDYYETLNLNRNATLQEIKSSYRSLARKYHPDMNKSAGAEEKFKEISAAYEVLSDDDKRSIYDRFGEAGLQGQYEGSGAGGQVDPFEVFGAFFGDSTGIFGGRADMGNFNFNTRNTRTSDLDIRYNLTLSFEESIFGGRRNVDVTRFETCNMCNGTGAKSNNCIRSCTDCGGRGAVMKTQRTPIGIVSQVSTCTRCNGDGTIVTDSCRKCNGDGKLRIKRSIEIEIPPGVNDGNTMQVQGEGNVDNKRGIAGDLYLFLHVSEKTGIWREGLDLYSKISIDYTEAILGTVVKVETIEGLRDLQIPSGIQPGETLKFPYLGVPNMKKPGVRGDHHVIVNIEIPRIISVEERTLVEKLASLRKSCNYHMNQSNDEVANGKKRNRQNNASTKGPGKVNSLLSSIKRFLSRKQSRAGFSSLSIEAEVPTWTNHNAVDPLFMISFSVVFVILHIYTSIIRADSHTISTRRKPVLTQIDE</sequence>
<dbReference type="FunFam" id="1.10.287.110:FF:000037">
    <property type="entry name" value="Chaperone protein dnaJ A6 chloroplastic"/>
    <property type="match status" value="1"/>
</dbReference>
<feature type="domain" description="CR-type" evidence="10">
    <location>
        <begin position="191"/>
        <end position="273"/>
    </location>
</feature>
<feature type="transmembrane region" description="Helical" evidence="8">
    <location>
        <begin position="488"/>
        <end position="509"/>
    </location>
</feature>
<dbReference type="Pfam" id="PF01556">
    <property type="entry name" value="DnaJ_C"/>
    <property type="match status" value="1"/>
</dbReference>
<dbReference type="SUPFAM" id="SSF49493">
    <property type="entry name" value="HSP40/DnaJ peptide-binding domain"/>
    <property type="match status" value="2"/>
</dbReference>
<dbReference type="InterPro" id="IPR002939">
    <property type="entry name" value="DnaJ_C"/>
</dbReference>
<feature type="zinc finger region" description="CR-type" evidence="6">
    <location>
        <begin position="191"/>
        <end position="273"/>
    </location>
</feature>
<protein>
    <submittedName>
        <fullName evidence="11">Uncharacterized protein</fullName>
    </submittedName>
</protein>
<dbReference type="SUPFAM" id="SSF46565">
    <property type="entry name" value="Chaperone J-domain"/>
    <property type="match status" value="1"/>
</dbReference>
<dbReference type="GO" id="GO:0005783">
    <property type="term" value="C:endoplasmic reticulum"/>
    <property type="evidence" value="ECO:0007669"/>
    <property type="project" value="UniProtKB-ARBA"/>
</dbReference>
<keyword evidence="1 6" id="KW-0479">Metal-binding</keyword>
<dbReference type="InterPro" id="IPR036869">
    <property type="entry name" value="J_dom_sf"/>
</dbReference>
<dbReference type="EMBL" id="JAUJYO010000012">
    <property type="protein sequence ID" value="KAK1302206.1"/>
    <property type="molecule type" value="Genomic_DNA"/>
</dbReference>
<evidence type="ECO:0000256" key="4">
    <source>
        <dbReference type="ARBA" id="ARBA00022833"/>
    </source>
</evidence>
<name>A0AAV9DMS0_ACOCL</name>